<dbReference type="OrthoDB" id="9807950at2"/>
<dbReference type="PRINTS" id="PR00950">
    <property type="entry name" value="TYPE3IMSPROT"/>
</dbReference>
<evidence type="ECO:0000256" key="1">
    <source>
        <dbReference type="ARBA" id="ARBA00010690"/>
    </source>
</evidence>
<dbReference type="GO" id="GO:0005886">
    <property type="term" value="C:plasma membrane"/>
    <property type="evidence" value="ECO:0007669"/>
    <property type="project" value="TreeGrafter"/>
</dbReference>
<dbReference type="Gene3D" id="3.40.1690.10">
    <property type="entry name" value="secretion proteins EscU"/>
    <property type="match status" value="1"/>
</dbReference>
<feature type="transmembrane region" description="Helical" evidence="2">
    <location>
        <begin position="151"/>
        <end position="169"/>
    </location>
</feature>
<evidence type="ECO:0000256" key="2">
    <source>
        <dbReference type="SAM" id="Phobius"/>
    </source>
</evidence>
<dbReference type="AlphaFoldDB" id="A0A542W0L4"/>
<evidence type="ECO:0000313" key="4">
    <source>
        <dbReference type="Proteomes" id="UP000316887"/>
    </source>
</evidence>
<dbReference type="EMBL" id="VFOF01000001">
    <property type="protein sequence ID" value="TQL17110.1"/>
    <property type="molecule type" value="Genomic_DNA"/>
</dbReference>
<dbReference type="Pfam" id="PF01312">
    <property type="entry name" value="Bac_export_2"/>
    <property type="match status" value="1"/>
</dbReference>
<feature type="transmembrane region" description="Helical" evidence="2">
    <location>
        <begin position="35"/>
        <end position="56"/>
    </location>
</feature>
<comment type="caution">
    <text evidence="3">The sequence shown here is derived from an EMBL/GenBank/DDBJ whole genome shotgun (WGS) entry which is preliminary data.</text>
</comment>
<dbReference type="RefSeq" id="WP_141919480.1">
    <property type="nucleotide sequence ID" value="NZ_VFOF01000001.1"/>
</dbReference>
<organism evidence="3 4">
    <name type="scientific">Zymomonas mobilis</name>
    <dbReference type="NCBI Taxonomy" id="542"/>
    <lineage>
        <taxon>Bacteria</taxon>
        <taxon>Pseudomonadati</taxon>
        <taxon>Pseudomonadota</taxon>
        <taxon>Alphaproteobacteria</taxon>
        <taxon>Sphingomonadales</taxon>
        <taxon>Zymomonadaceae</taxon>
        <taxon>Zymomonas</taxon>
    </lineage>
</organism>
<dbReference type="Proteomes" id="UP000316887">
    <property type="component" value="Unassembled WGS sequence"/>
</dbReference>
<sequence length="380" mass="42296">MADSEVEQDQKTEAPTAKRLREVAEKGDVLQSKELGIAFAMLASLAWFLMISHTMVHDLTVMLKMGLSFDFNAFSNFDPFSAFSRLIACIILPFSMLFILMMVAAIAAPTVLGSLGFRWEALNFKADRLNPIAGFSRIFGLQGLWELGKSIVKILLIGSLGLWILWQRLPLIMELGRHDFKAAINEIGHIFLILVLVLSLALAVVAAIDVPIQIMRRNRRLRMSKQEIKDENKQTEGSPEIKAAVRQRQIAVFRASNRKAIQDSTVVIANPTHFAVALKYKAGEDIAPIVMAKGVDELALALREMADDNDVPVLHYPLLARAIYFTSNSGELIREELYKAVASILAFIFRLNAGEPGLTLPVIDVPDEVRFDENGHQAKK</sequence>
<reference evidence="3 4" key="1">
    <citation type="submission" date="2019-06" db="EMBL/GenBank/DDBJ databases">
        <title>Genome sequencing of Zymomonas mobilis strains for genetic engineering and biofuel applications.</title>
        <authorList>
            <person name="Teravest M."/>
        </authorList>
    </citation>
    <scope>NUCLEOTIDE SEQUENCE [LARGE SCALE GENOMIC DNA]</scope>
    <source>
        <strain evidence="3 4">AN0101</strain>
    </source>
</reference>
<comment type="similarity">
    <text evidence="1">Belongs to the type III secretion exporter family.</text>
</comment>
<keyword evidence="3" id="KW-0282">Flagellum</keyword>
<dbReference type="GO" id="GO:0009306">
    <property type="term" value="P:protein secretion"/>
    <property type="evidence" value="ECO:0007669"/>
    <property type="project" value="InterPro"/>
</dbReference>
<keyword evidence="3" id="KW-0966">Cell projection</keyword>
<keyword evidence="2" id="KW-0472">Membrane</keyword>
<name>A0A542W0L4_ZYMMB</name>
<dbReference type="PANTHER" id="PTHR30531">
    <property type="entry name" value="FLAGELLAR BIOSYNTHETIC PROTEIN FLHB"/>
    <property type="match status" value="1"/>
</dbReference>
<dbReference type="InterPro" id="IPR006135">
    <property type="entry name" value="T3SS_substrate_exporter"/>
</dbReference>
<evidence type="ECO:0000313" key="3">
    <source>
        <dbReference type="EMBL" id="TQL17110.1"/>
    </source>
</evidence>
<accession>A0A542W0L4</accession>
<gene>
    <name evidence="3" type="ORF">FBY58_0670</name>
</gene>
<dbReference type="InterPro" id="IPR029025">
    <property type="entry name" value="T3SS_substrate_exporter_C"/>
</dbReference>
<dbReference type="SUPFAM" id="SSF160544">
    <property type="entry name" value="EscU C-terminal domain-like"/>
    <property type="match status" value="1"/>
</dbReference>
<keyword evidence="3" id="KW-0969">Cilium</keyword>
<keyword evidence="2" id="KW-0812">Transmembrane</keyword>
<dbReference type="PANTHER" id="PTHR30531:SF12">
    <property type="entry name" value="FLAGELLAR BIOSYNTHETIC PROTEIN FLHB"/>
    <property type="match status" value="1"/>
</dbReference>
<feature type="transmembrane region" description="Helical" evidence="2">
    <location>
        <begin position="82"/>
        <end position="108"/>
    </location>
</feature>
<feature type="transmembrane region" description="Helical" evidence="2">
    <location>
        <begin position="189"/>
        <end position="212"/>
    </location>
</feature>
<protein>
    <submittedName>
        <fullName evidence="3">Flagellar biosynthetic protein FlhB</fullName>
    </submittedName>
</protein>
<keyword evidence="2" id="KW-1133">Transmembrane helix</keyword>
<proteinExistence type="inferred from homology"/>